<dbReference type="Pfam" id="PF14508">
    <property type="entry name" value="GH97_N"/>
    <property type="match status" value="1"/>
</dbReference>
<protein>
    <submittedName>
        <fullName evidence="7">Alpha-glucosidase</fullName>
    </submittedName>
</protein>
<dbReference type="InterPro" id="IPR029486">
    <property type="entry name" value="GH97_N"/>
</dbReference>
<dbReference type="InterPro" id="IPR017853">
    <property type="entry name" value="GH"/>
</dbReference>
<dbReference type="InterPro" id="IPR014718">
    <property type="entry name" value="GH-type_carb-bd"/>
</dbReference>
<evidence type="ECO:0000259" key="5">
    <source>
        <dbReference type="Pfam" id="PF14508"/>
    </source>
</evidence>
<feature type="domain" description="Glycosyl-hydrolase 97 N-terminal" evidence="5">
    <location>
        <begin position="26"/>
        <end position="266"/>
    </location>
</feature>
<name>A0A399T716_9BACT</name>
<evidence type="ECO:0000313" key="8">
    <source>
        <dbReference type="Proteomes" id="UP000265926"/>
    </source>
</evidence>
<keyword evidence="8" id="KW-1185">Reference proteome</keyword>
<dbReference type="Pfam" id="PF10566">
    <property type="entry name" value="Glyco_hydro_97"/>
    <property type="match status" value="1"/>
</dbReference>
<dbReference type="Gene3D" id="2.70.98.10">
    <property type="match status" value="1"/>
</dbReference>
<dbReference type="InterPro" id="IPR029483">
    <property type="entry name" value="GH97_C"/>
</dbReference>
<evidence type="ECO:0000256" key="3">
    <source>
        <dbReference type="ARBA" id="ARBA00022837"/>
    </source>
</evidence>
<dbReference type="SUPFAM" id="SSF51445">
    <property type="entry name" value="(Trans)glycosidases"/>
    <property type="match status" value="1"/>
</dbReference>
<comment type="caution">
    <text evidence="7">The sequence shown here is derived from an EMBL/GenBank/DDBJ whole genome shotgun (WGS) entry which is preliminary data.</text>
</comment>
<proteinExistence type="predicted"/>
<reference evidence="7 8" key="1">
    <citation type="submission" date="2018-08" db="EMBL/GenBank/DDBJ databases">
        <title>Pallidiluteibacterium maritimus gen. nov., sp. nov., isolated from coastal sediment.</title>
        <authorList>
            <person name="Zhou L.Y."/>
        </authorList>
    </citation>
    <scope>NUCLEOTIDE SEQUENCE [LARGE SCALE GENOMIC DNA]</scope>
    <source>
        <strain evidence="7 8">XSD2</strain>
    </source>
</reference>
<accession>A0A399T716</accession>
<keyword evidence="3" id="KW-0106">Calcium</keyword>
<dbReference type="PANTHER" id="PTHR35803:SF3">
    <property type="entry name" value="ALPHA-GLUCOSIDASE"/>
    <property type="match status" value="1"/>
</dbReference>
<gene>
    <name evidence="7" type="ORF">D1614_02515</name>
</gene>
<dbReference type="InterPro" id="IPR052720">
    <property type="entry name" value="Glycosyl_hydrolase_97"/>
</dbReference>
<comment type="cofactor">
    <cofactor evidence="1">
        <name>Ca(2+)</name>
        <dbReference type="ChEBI" id="CHEBI:29108"/>
    </cofactor>
</comment>
<dbReference type="InterPro" id="IPR019563">
    <property type="entry name" value="GH97_catalytic"/>
</dbReference>
<dbReference type="EMBL" id="QWGR01000001">
    <property type="protein sequence ID" value="RIJ50814.1"/>
    <property type="molecule type" value="Genomic_DNA"/>
</dbReference>
<comment type="subunit">
    <text evidence="2">Monomer.</text>
</comment>
<evidence type="ECO:0000256" key="2">
    <source>
        <dbReference type="ARBA" id="ARBA00011245"/>
    </source>
</evidence>
<evidence type="ECO:0000259" key="4">
    <source>
        <dbReference type="Pfam" id="PF10566"/>
    </source>
</evidence>
<dbReference type="GO" id="GO:0030246">
    <property type="term" value="F:carbohydrate binding"/>
    <property type="evidence" value="ECO:0007669"/>
    <property type="project" value="InterPro"/>
</dbReference>
<dbReference type="PANTHER" id="PTHR35803">
    <property type="entry name" value="GLUCAN 1,4-ALPHA-GLUCOSIDASE SUSB-RELATED"/>
    <property type="match status" value="1"/>
</dbReference>
<dbReference type="OrthoDB" id="1109141at2"/>
<organism evidence="7 8">
    <name type="scientific">Maribellus luteus</name>
    <dbReference type="NCBI Taxonomy" id="2305463"/>
    <lineage>
        <taxon>Bacteria</taxon>
        <taxon>Pseudomonadati</taxon>
        <taxon>Bacteroidota</taxon>
        <taxon>Bacteroidia</taxon>
        <taxon>Marinilabiliales</taxon>
        <taxon>Prolixibacteraceae</taxon>
        <taxon>Maribellus</taxon>
    </lineage>
</organism>
<feature type="domain" description="Glycosyl-hydrolase 97 C-terminal oligomerisation" evidence="6">
    <location>
        <begin position="534"/>
        <end position="628"/>
    </location>
</feature>
<evidence type="ECO:0000256" key="1">
    <source>
        <dbReference type="ARBA" id="ARBA00001913"/>
    </source>
</evidence>
<dbReference type="InterPro" id="IPR013785">
    <property type="entry name" value="Aldolase_TIM"/>
</dbReference>
<dbReference type="Pfam" id="PF14509">
    <property type="entry name" value="GH97_C"/>
    <property type="match status" value="1"/>
</dbReference>
<evidence type="ECO:0000259" key="6">
    <source>
        <dbReference type="Pfam" id="PF14509"/>
    </source>
</evidence>
<evidence type="ECO:0000313" key="7">
    <source>
        <dbReference type="EMBL" id="RIJ50814.1"/>
    </source>
</evidence>
<dbReference type="Gene3D" id="3.20.20.70">
    <property type="entry name" value="Aldolase class I"/>
    <property type="match status" value="1"/>
</dbReference>
<sequence>MNRYLLFLILFLIILHISCTKQNIEVNSPSSNLVAKITSEDSGLMLSVYNSKEAILDVNVGGFVFNEKDSLSYDQISSIKQTSFDETWKPVYGERNTVRDRYNQLEINLTTKNDKNQNLKLLCRVYDEGVAFRYLFDEKSFSNKILIRELTAFNFQDDYDAWVTDKAQGVYEKENISKIDGVSERPLVVKRNEKSFLAMGEAASVDFARMKFRRDSLKALSLQVDLSSSVDLEKAKFTTPWRYVMVGASPGELLENNYFIENLNEPNQLVDVSWIKPGKVIREVTLTTKGGIACVDFAVKHNLQFVEFDAGWYGNEYDDASDATTFTVDPNRSPGPLDLQYVINYAKEKDVGIILYVNRRALEKQLDEVLPLLKSWGVAGIKYGFVNVGPQEWTSWLHDAIRKAAKYELMVDVHDEYRPTGYSRTYPNLITQEGIRGDEESPSTEHTLITLFTRMIAGAGDNTNCFLAPRVSRKMGGKAGQMAKAIMLYSPWQFVYWYDRPEGSPHKKGGAGSAEGIIKESEELGFYDALPTIWDETKVLEGEIGEYATVVRRSGEDWFIGSLTANKAHALEISFSFLDEGKAYEATIFSQDASGLEDNKVTMETISVNQKAILTKTLVENSGLAVIIRKK</sequence>
<dbReference type="Proteomes" id="UP000265926">
    <property type="component" value="Unassembled WGS sequence"/>
</dbReference>
<feature type="domain" description="Glycosyl-hydrolase 97 catalytic" evidence="4">
    <location>
        <begin position="287"/>
        <end position="435"/>
    </location>
</feature>
<dbReference type="AlphaFoldDB" id="A0A399T716"/>
<dbReference type="RefSeq" id="WP_119436282.1">
    <property type="nucleotide sequence ID" value="NZ_QWGR01000001.1"/>
</dbReference>